<name>A0ABP0EJW3_9ASCO</name>
<gene>
    <name evidence="1" type="ORF">CAAN4_F17722</name>
</gene>
<sequence>MTSCTLDNLFLGAGGLSRQASICRWYRLSTRLRETGLSRGGGHVFAYLLLGRRIRTCHGVPLQSPLGAIRPSGCHETIPGIIRAPPATTTRSSECIVF</sequence>
<reference evidence="1 2" key="1">
    <citation type="submission" date="2024-01" db="EMBL/GenBank/DDBJ databases">
        <authorList>
            <consortium name="Genoscope - CEA"/>
            <person name="William W."/>
        </authorList>
    </citation>
    <scope>NUCLEOTIDE SEQUENCE [LARGE SCALE GENOMIC DNA]</scope>
    <source>
        <strain evidence="1 2">29B2s-10</strain>
    </source>
</reference>
<organism evidence="1 2">
    <name type="scientific">[Candida] anglica</name>
    <dbReference type="NCBI Taxonomy" id="148631"/>
    <lineage>
        <taxon>Eukaryota</taxon>
        <taxon>Fungi</taxon>
        <taxon>Dikarya</taxon>
        <taxon>Ascomycota</taxon>
        <taxon>Saccharomycotina</taxon>
        <taxon>Pichiomycetes</taxon>
        <taxon>Debaryomycetaceae</taxon>
        <taxon>Kurtzmaniella</taxon>
    </lineage>
</organism>
<proteinExistence type="predicted"/>
<evidence type="ECO:0000313" key="1">
    <source>
        <dbReference type="EMBL" id="CAK7914715.1"/>
    </source>
</evidence>
<protein>
    <submittedName>
        <fullName evidence="1">Uncharacterized protein</fullName>
    </submittedName>
</protein>
<dbReference type="EMBL" id="OZ004258">
    <property type="protein sequence ID" value="CAK7914715.1"/>
    <property type="molecule type" value="Genomic_DNA"/>
</dbReference>
<evidence type="ECO:0000313" key="2">
    <source>
        <dbReference type="Proteomes" id="UP001497600"/>
    </source>
</evidence>
<dbReference type="Proteomes" id="UP001497600">
    <property type="component" value="Chromosome F"/>
</dbReference>
<keyword evidence="2" id="KW-1185">Reference proteome</keyword>
<accession>A0ABP0EJW3</accession>